<comment type="caution">
    <text evidence="3">The sequence shown here is derived from an EMBL/GenBank/DDBJ whole genome shotgun (WGS) entry which is preliminary data.</text>
</comment>
<feature type="domain" description="C2H2-type" evidence="2">
    <location>
        <begin position="175"/>
        <end position="197"/>
    </location>
</feature>
<feature type="region of interest" description="Disordered" evidence="1">
    <location>
        <begin position="94"/>
        <end position="117"/>
    </location>
</feature>
<dbReference type="PROSITE" id="PS00028">
    <property type="entry name" value="ZINC_FINGER_C2H2_1"/>
    <property type="match status" value="1"/>
</dbReference>
<organism evidence="3 4">
    <name type="scientific">Cristinia sonorae</name>
    <dbReference type="NCBI Taxonomy" id="1940300"/>
    <lineage>
        <taxon>Eukaryota</taxon>
        <taxon>Fungi</taxon>
        <taxon>Dikarya</taxon>
        <taxon>Basidiomycota</taxon>
        <taxon>Agaricomycotina</taxon>
        <taxon>Agaricomycetes</taxon>
        <taxon>Agaricomycetidae</taxon>
        <taxon>Agaricales</taxon>
        <taxon>Pleurotineae</taxon>
        <taxon>Stephanosporaceae</taxon>
        <taxon>Cristinia</taxon>
    </lineage>
</organism>
<evidence type="ECO:0000256" key="1">
    <source>
        <dbReference type="SAM" id="MobiDB-lite"/>
    </source>
</evidence>
<dbReference type="EMBL" id="JAEVFJ010000014">
    <property type="protein sequence ID" value="KAH8100873.1"/>
    <property type="molecule type" value="Genomic_DNA"/>
</dbReference>
<keyword evidence="4" id="KW-1185">Reference proteome</keyword>
<dbReference type="Proteomes" id="UP000813824">
    <property type="component" value="Unassembled WGS sequence"/>
</dbReference>
<evidence type="ECO:0000259" key="2">
    <source>
        <dbReference type="PROSITE" id="PS00028"/>
    </source>
</evidence>
<protein>
    <recommendedName>
        <fullName evidence="2">C2H2-type domain-containing protein</fullName>
    </recommendedName>
</protein>
<name>A0A8K0XQ75_9AGAR</name>
<dbReference type="OrthoDB" id="3258262at2759"/>
<evidence type="ECO:0000313" key="4">
    <source>
        <dbReference type="Proteomes" id="UP000813824"/>
    </source>
</evidence>
<reference evidence="3" key="1">
    <citation type="journal article" date="2021" name="New Phytol.">
        <title>Evolutionary innovations through gain and loss of genes in the ectomycorrhizal Boletales.</title>
        <authorList>
            <person name="Wu G."/>
            <person name="Miyauchi S."/>
            <person name="Morin E."/>
            <person name="Kuo A."/>
            <person name="Drula E."/>
            <person name="Varga T."/>
            <person name="Kohler A."/>
            <person name="Feng B."/>
            <person name="Cao Y."/>
            <person name="Lipzen A."/>
            <person name="Daum C."/>
            <person name="Hundley H."/>
            <person name="Pangilinan J."/>
            <person name="Johnson J."/>
            <person name="Barry K."/>
            <person name="LaButti K."/>
            <person name="Ng V."/>
            <person name="Ahrendt S."/>
            <person name="Min B."/>
            <person name="Choi I.G."/>
            <person name="Park H."/>
            <person name="Plett J.M."/>
            <person name="Magnuson J."/>
            <person name="Spatafora J.W."/>
            <person name="Nagy L.G."/>
            <person name="Henrissat B."/>
            <person name="Grigoriev I.V."/>
            <person name="Yang Z.L."/>
            <person name="Xu J."/>
            <person name="Martin F.M."/>
        </authorList>
    </citation>
    <scope>NUCLEOTIDE SEQUENCE</scope>
    <source>
        <strain evidence="3">KKN 215</strain>
    </source>
</reference>
<dbReference type="AlphaFoldDB" id="A0A8K0XQ75"/>
<dbReference type="InterPro" id="IPR013087">
    <property type="entry name" value="Znf_C2H2_type"/>
</dbReference>
<gene>
    <name evidence="3" type="ORF">BXZ70DRAFT_936295</name>
</gene>
<sequence length="282" mass="30039">MADYQADVLYYSGTLYAHNSSGLLDMDAVLPEGGDIISATSTGLVHPGVAKARARDVIEGIKLREKLVHDQVLAGPFFAPRKPTPSVMKIAVQGDAGSLETESTERRSSMDSTLSYSSATTASSGSFYSVDLNSPAEAASPRVRFTKVLAEEVRQAILEAKVLCDKTGRTTSIACERADCAAILPTMNGLVAHLHMHNMEVVGPLFTCKGCDFENEDKAYADEHRRACMAVIRDCDSPPPSATSSGKQPLLFSTLDVTDCSSLSGGGESFMAKVSAWLTGTF</sequence>
<evidence type="ECO:0000313" key="3">
    <source>
        <dbReference type="EMBL" id="KAH8100873.1"/>
    </source>
</evidence>
<proteinExistence type="predicted"/>
<accession>A0A8K0XQ75</accession>